<accession>A0A7J9F6C8</accession>
<dbReference type="GO" id="GO:0015031">
    <property type="term" value="P:protein transport"/>
    <property type="evidence" value="ECO:0007669"/>
    <property type="project" value="UniProtKB-KW"/>
</dbReference>
<keyword evidence="6 7" id="KW-0342">GTP-binding</keyword>
<gene>
    <name evidence="9" type="ORF">Gotri_004275</name>
</gene>
<keyword evidence="5" id="KW-0813">Transport</keyword>
<dbReference type="InterPro" id="IPR006689">
    <property type="entry name" value="Small_GTPase_ARF/SAR"/>
</dbReference>
<evidence type="ECO:0000256" key="1">
    <source>
        <dbReference type="ARBA" id="ARBA00010290"/>
    </source>
</evidence>
<dbReference type="PANTHER" id="PTHR11711">
    <property type="entry name" value="ADP RIBOSYLATION FACTOR-RELATED"/>
    <property type="match status" value="1"/>
</dbReference>
<keyword evidence="4" id="KW-0931">ER-Golgi transport</keyword>
<evidence type="ECO:0000256" key="7">
    <source>
        <dbReference type="PIRSR" id="PIRSR606689-1"/>
    </source>
</evidence>
<dbReference type="Gene3D" id="3.40.50.300">
    <property type="entry name" value="P-loop containing nucleotide triphosphate hydrolases"/>
    <property type="match status" value="1"/>
</dbReference>
<dbReference type="SUPFAM" id="SSF52540">
    <property type="entry name" value="P-loop containing nucleoside triphosphate hydrolases"/>
    <property type="match status" value="1"/>
</dbReference>
<name>A0A7J9F6C8_9ROSI</name>
<dbReference type="EMBL" id="JABEZW010000011">
    <property type="protein sequence ID" value="MBA0780135.1"/>
    <property type="molecule type" value="Genomic_DNA"/>
</dbReference>
<comment type="caution">
    <text evidence="9">The sequence shown here is derived from an EMBL/GenBank/DDBJ whole genome shotgun (WGS) entry which is preliminary data.</text>
</comment>
<keyword evidence="8" id="KW-0812">Transmembrane</keyword>
<feature type="binding site" evidence="7">
    <location>
        <begin position="146"/>
        <end position="149"/>
    </location>
    <ligand>
        <name>GTP</name>
        <dbReference type="ChEBI" id="CHEBI:37565"/>
    </ligand>
</feature>
<sequence>MEEALLRVALPHILLLVALPHILYWQLCCIIIITSSYDAIMVCGLSGSTLSPHGVLGWLGPTNTDIENGLGPIDSVMGYDLNDIVVGFGPRLESWWPRKTYYHGTHAVIVVMDCTDRARITLIKDELFRLLRHEDRQHFVILVFANKQDIKDAKTLAEITDALSLRCIKTHDWHILACCALTVYTLYDGLGWTAQ</sequence>
<dbReference type="InterPro" id="IPR024156">
    <property type="entry name" value="Small_GTPase_ARF"/>
</dbReference>
<dbReference type="GO" id="GO:0003924">
    <property type="term" value="F:GTPase activity"/>
    <property type="evidence" value="ECO:0007669"/>
    <property type="project" value="InterPro"/>
</dbReference>
<evidence type="ECO:0000256" key="2">
    <source>
        <dbReference type="ARBA" id="ARBA00022707"/>
    </source>
</evidence>
<dbReference type="PROSITE" id="PS51417">
    <property type="entry name" value="ARF"/>
    <property type="match status" value="1"/>
</dbReference>
<dbReference type="GO" id="GO:0005525">
    <property type="term" value="F:GTP binding"/>
    <property type="evidence" value="ECO:0007669"/>
    <property type="project" value="UniProtKB-KW"/>
</dbReference>
<reference evidence="9 10" key="1">
    <citation type="journal article" date="2019" name="Genome Biol. Evol.">
        <title>Insights into the evolution of the New World diploid cottons (Gossypium, subgenus Houzingenia) based on genome sequencing.</title>
        <authorList>
            <person name="Grover C.E."/>
            <person name="Arick M.A. 2nd"/>
            <person name="Thrash A."/>
            <person name="Conover J.L."/>
            <person name="Sanders W.S."/>
            <person name="Peterson D.G."/>
            <person name="Frelichowski J.E."/>
            <person name="Scheffler J.A."/>
            <person name="Scheffler B.E."/>
            <person name="Wendel J.F."/>
        </authorList>
    </citation>
    <scope>NUCLEOTIDE SEQUENCE [LARGE SCALE GENOMIC DNA]</scope>
    <source>
        <strain evidence="9">8</strain>
        <tissue evidence="9">Leaf</tissue>
    </source>
</reference>
<proteinExistence type="inferred from homology"/>
<keyword evidence="2" id="KW-0519">Myristate</keyword>
<evidence type="ECO:0000313" key="9">
    <source>
        <dbReference type="EMBL" id="MBA0780135.1"/>
    </source>
</evidence>
<dbReference type="GO" id="GO:0016192">
    <property type="term" value="P:vesicle-mediated transport"/>
    <property type="evidence" value="ECO:0007669"/>
    <property type="project" value="UniProtKB-KW"/>
</dbReference>
<keyword evidence="5" id="KW-0653">Protein transport</keyword>
<evidence type="ECO:0000256" key="8">
    <source>
        <dbReference type="SAM" id="Phobius"/>
    </source>
</evidence>
<feature type="transmembrane region" description="Helical" evidence="8">
    <location>
        <begin position="12"/>
        <end position="33"/>
    </location>
</feature>
<evidence type="ECO:0000313" key="10">
    <source>
        <dbReference type="Proteomes" id="UP000593568"/>
    </source>
</evidence>
<keyword evidence="8" id="KW-1133">Transmembrane helix</keyword>
<keyword evidence="10" id="KW-1185">Reference proteome</keyword>
<evidence type="ECO:0000256" key="3">
    <source>
        <dbReference type="ARBA" id="ARBA00022741"/>
    </source>
</evidence>
<dbReference type="Proteomes" id="UP000593568">
    <property type="component" value="Unassembled WGS sequence"/>
</dbReference>
<keyword evidence="2" id="KW-0449">Lipoprotein</keyword>
<evidence type="ECO:0000256" key="4">
    <source>
        <dbReference type="ARBA" id="ARBA00022892"/>
    </source>
</evidence>
<dbReference type="Pfam" id="PF00025">
    <property type="entry name" value="Arf"/>
    <property type="match status" value="1"/>
</dbReference>
<evidence type="ECO:0000256" key="5">
    <source>
        <dbReference type="ARBA" id="ARBA00022927"/>
    </source>
</evidence>
<comment type="similarity">
    <text evidence="1">Belongs to the small GTPase superfamily. Arf family.</text>
</comment>
<protein>
    <submittedName>
        <fullName evidence="9">Uncharacterized protein</fullName>
    </submittedName>
</protein>
<keyword evidence="3 7" id="KW-0547">Nucleotide-binding</keyword>
<organism evidence="9 10">
    <name type="scientific">Gossypium trilobum</name>
    <dbReference type="NCBI Taxonomy" id="34281"/>
    <lineage>
        <taxon>Eukaryota</taxon>
        <taxon>Viridiplantae</taxon>
        <taxon>Streptophyta</taxon>
        <taxon>Embryophyta</taxon>
        <taxon>Tracheophyta</taxon>
        <taxon>Spermatophyta</taxon>
        <taxon>Magnoliopsida</taxon>
        <taxon>eudicotyledons</taxon>
        <taxon>Gunneridae</taxon>
        <taxon>Pentapetalae</taxon>
        <taxon>rosids</taxon>
        <taxon>malvids</taxon>
        <taxon>Malvales</taxon>
        <taxon>Malvaceae</taxon>
        <taxon>Malvoideae</taxon>
        <taxon>Gossypium</taxon>
    </lineage>
</organism>
<dbReference type="AlphaFoldDB" id="A0A7J9F6C8"/>
<evidence type="ECO:0000256" key="6">
    <source>
        <dbReference type="ARBA" id="ARBA00023134"/>
    </source>
</evidence>
<keyword evidence="8" id="KW-0472">Membrane</keyword>
<dbReference type="SMART" id="SM00177">
    <property type="entry name" value="ARF"/>
    <property type="match status" value="1"/>
</dbReference>
<dbReference type="InterPro" id="IPR027417">
    <property type="entry name" value="P-loop_NTPase"/>
</dbReference>